<evidence type="ECO:0000256" key="1">
    <source>
        <dbReference type="ARBA" id="ARBA00008416"/>
    </source>
</evidence>
<keyword evidence="2" id="KW-0479">Metal-binding</keyword>
<keyword evidence="8" id="KW-1185">Reference proteome</keyword>
<dbReference type="Gene3D" id="2.60.120.10">
    <property type="entry name" value="Jelly Rolls"/>
    <property type="match status" value="2"/>
</dbReference>
<protein>
    <recommendedName>
        <fullName evidence="9">Pirin N-terminal domain-containing protein</fullName>
    </recommendedName>
</protein>
<evidence type="ECO:0000256" key="3">
    <source>
        <dbReference type="RuleBase" id="RU003457"/>
    </source>
</evidence>
<dbReference type="InterPro" id="IPR008778">
    <property type="entry name" value="Pirin_C_dom"/>
</dbReference>
<sequence length="296" mass="32204">MELFDARTANLGSFEVRRILPQRHGSLRTVGAWCFADHMGPALVTEEHGIDVAPHPHMGLQTATWLLDGQILHKDSLGSEQVIAPGQLNLMTAGRGISHSEEATGHYAGTLEGIQLWIAQPDATRDGDQDFAHHADLPVVDLDGGAATVITGEFLGRTSPARRDTDLVGLELDLQRQTTLPLRPDYEYALIVLRGRAGADGESLTPGHLGYLAPGRDELGISVDELSRAILLGGVPFDSPVQMAWNFVGRTREEMDEATEIWNDPERRAERFGHVSSALPPTPAPPTPWNRWPTGA</sequence>
<dbReference type="EMBL" id="FMYF01000003">
    <property type="protein sequence ID" value="SDB81413.1"/>
    <property type="molecule type" value="Genomic_DNA"/>
</dbReference>
<dbReference type="InterPro" id="IPR014710">
    <property type="entry name" value="RmlC-like_jellyroll"/>
</dbReference>
<feature type="domain" description="Pirin N-terminal" evidence="5">
    <location>
        <begin position="14"/>
        <end position="118"/>
    </location>
</feature>
<name>A0A1G6GHU0_9ACTN</name>
<evidence type="ECO:0000256" key="4">
    <source>
        <dbReference type="SAM" id="MobiDB-lite"/>
    </source>
</evidence>
<dbReference type="SUPFAM" id="SSF51182">
    <property type="entry name" value="RmlC-like cupins"/>
    <property type="match status" value="1"/>
</dbReference>
<comment type="similarity">
    <text evidence="1 3">Belongs to the pirin family.</text>
</comment>
<dbReference type="CDD" id="cd02247">
    <property type="entry name" value="cupin_pirin_C"/>
    <property type="match status" value="1"/>
</dbReference>
<proteinExistence type="inferred from homology"/>
<dbReference type="RefSeq" id="WP_217634040.1">
    <property type="nucleotide sequence ID" value="NZ_FMYF01000003.1"/>
</dbReference>
<dbReference type="PIRSF" id="PIRSF006232">
    <property type="entry name" value="Pirin"/>
    <property type="match status" value="1"/>
</dbReference>
<gene>
    <name evidence="7" type="ORF">GA0111570_103276</name>
</gene>
<dbReference type="InterPro" id="IPR003829">
    <property type="entry name" value="Pirin_N_dom"/>
</dbReference>
<evidence type="ECO:0000256" key="2">
    <source>
        <dbReference type="PIRSR" id="PIRSR006232-1"/>
    </source>
</evidence>
<dbReference type="Pfam" id="PF05726">
    <property type="entry name" value="Pirin_C"/>
    <property type="match status" value="1"/>
</dbReference>
<evidence type="ECO:0000313" key="7">
    <source>
        <dbReference type="EMBL" id="SDB81413.1"/>
    </source>
</evidence>
<dbReference type="PANTHER" id="PTHR13903:SF8">
    <property type="entry name" value="PIRIN"/>
    <property type="match status" value="1"/>
</dbReference>
<comment type="cofactor">
    <cofactor evidence="2">
        <name>Fe cation</name>
        <dbReference type="ChEBI" id="CHEBI:24875"/>
    </cofactor>
    <text evidence="2">Binds 1 Fe cation per subunit.</text>
</comment>
<feature type="domain" description="Pirin C-terminal" evidence="6">
    <location>
        <begin position="170"/>
        <end position="264"/>
    </location>
</feature>
<dbReference type="Pfam" id="PF02678">
    <property type="entry name" value="Pirin"/>
    <property type="match status" value="1"/>
</dbReference>
<feature type="binding site" evidence="2">
    <location>
        <position position="99"/>
    </location>
    <ligand>
        <name>Fe cation</name>
        <dbReference type="ChEBI" id="CHEBI:24875"/>
    </ligand>
</feature>
<organism evidence="7 8">
    <name type="scientific">Raineyella antarctica</name>
    <dbReference type="NCBI Taxonomy" id="1577474"/>
    <lineage>
        <taxon>Bacteria</taxon>
        <taxon>Bacillati</taxon>
        <taxon>Actinomycetota</taxon>
        <taxon>Actinomycetes</taxon>
        <taxon>Propionibacteriales</taxon>
        <taxon>Propionibacteriaceae</taxon>
        <taxon>Raineyella</taxon>
    </lineage>
</organism>
<dbReference type="AlphaFoldDB" id="A0A1G6GHU0"/>
<dbReference type="InterPro" id="IPR011051">
    <property type="entry name" value="RmlC_Cupin_sf"/>
</dbReference>
<reference evidence="7 8" key="1">
    <citation type="submission" date="2016-06" db="EMBL/GenBank/DDBJ databases">
        <authorList>
            <person name="Olsen C.W."/>
            <person name="Carey S."/>
            <person name="Hinshaw L."/>
            <person name="Karasin A.I."/>
        </authorList>
    </citation>
    <scope>NUCLEOTIDE SEQUENCE [LARGE SCALE GENOMIC DNA]</scope>
    <source>
        <strain evidence="7 8">LZ-22</strain>
    </source>
</reference>
<dbReference type="GO" id="GO:0046872">
    <property type="term" value="F:metal ion binding"/>
    <property type="evidence" value="ECO:0007669"/>
    <property type="project" value="UniProtKB-KW"/>
</dbReference>
<feature type="binding site" evidence="2">
    <location>
        <position position="101"/>
    </location>
    <ligand>
        <name>Fe cation</name>
        <dbReference type="ChEBI" id="CHEBI:24875"/>
    </ligand>
</feature>
<evidence type="ECO:0008006" key="9">
    <source>
        <dbReference type="Google" id="ProtNLM"/>
    </source>
</evidence>
<evidence type="ECO:0000259" key="6">
    <source>
        <dbReference type="Pfam" id="PF05726"/>
    </source>
</evidence>
<dbReference type="InterPro" id="IPR012093">
    <property type="entry name" value="Pirin"/>
</dbReference>
<evidence type="ECO:0000313" key="8">
    <source>
        <dbReference type="Proteomes" id="UP000199086"/>
    </source>
</evidence>
<dbReference type="PANTHER" id="PTHR13903">
    <property type="entry name" value="PIRIN-RELATED"/>
    <property type="match status" value="1"/>
</dbReference>
<feature type="binding site" evidence="2">
    <location>
        <position position="57"/>
    </location>
    <ligand>
        <name>Fe cation</name>
        <dbReference type="ChEBI" id="CHEBI:24875"/>
    </ligand>
</feature>
<feature type="binding site" evidence="2">
    <location>
        <position position="55"/>
    </location>
    <ligand>
        <name>Fe cation</name>
        <dbReference type="ChEBI" id="CHEBI:24875"/>
    </ligand>
</feature>
<accession>A0A1G6GHU0</accession>
<feature type="region of interest" description="Disordered" evidence="4">
    <location>
        <begin position="272"/>
        <end position="296"/>
    </location>
</feature>
<evidence type="ECO:0000259" key="5">
    <source>
        <dbReference type="Pfam" id="PF02678"/>
    </source>
</evidence>
<keyword evidence="2" id="KW-0408">Iron</keyword>
<dbReference type="Proteomes" id="UP000199086">
    <property type="component" value="Unassembled WGS sequence"/>
</dbReference>